<dbReference type="GO" id="GO:0016491">
    <property type="term" value="F:oxidoreductase activity"/>
    <property type="evidence" value="ECO:0007669"/>
    <property type="project" value="UniProtKB-KW"/>
</dbReference>
<dbReference type="Pfam" id="PF03807">
    <property type="entry name" value="F420_oxidored"/>
    <property type="match status" value="1"/>
</dbReference>
<dbReference type="SUPFAM" id="SSF51735">
    <property type="entry name" value="NAD(P)-binding Rossmann-fold domains"/>
    <property type="match status" value="1"/>
</dbReference>
<sequence>MTTPYSRRAQSARVCRSLRWLSMLLLGVVLVSTAVQAAPAAEKAPISSTIAVIGAGDMGQALGNLWAAAGYRVIFATRHPDTLGDVVERAGHGARAATVADAIEQAGIIVLAVPYAAEPAIARAHAVAMKNKVLVDVDNAFEHRDGKIATKAEAVGEAIYSARLFEGTRFIRAFNLNSAHSFPTPAMVESADFEVPYTVNDDSVRPMAEALIHDTGGTPVYEGGLENAREY</sequence>
<evidence type="ECO:0000313" key="5">
    <source>
        <dbReference type="Proteomes" id="UP000006242"/>
    </source>
</evidence>
<dbReference type="Proteomes" id="UP000006242">
    <property type="component" value="Unassembled WGS sequence"/>
</dbReference>
<dbReference type="InterPro" id="IPR028939">
    <property type="entry name" value="P5C_Rdtase_cat_N"/>
</dbReference>
<protein>
    <submittedName>
        <fullName evidence="4">Glycerol-3-phosphate dehydrogenase Energy production protein</fullName>
    </submittedName>
</protein>
<keyword evidence="2" id="KW-0732">Signal</keyword>
<dbReference type="InterPro" id="IPR051267">
    <property type="entry name" value="STEAP_metalloreductase"/>
</dbReference>
<dbReference type="RefSeq" id="WP_021031693.1">
    <property type="nucleotide sequence ID" value="NZ_AFNV02000015.1"/>
</dbReference>
<dbReference type="PANTHER" id="PTHR14239">
    <property type="entry name" value="DUDULIN-RELATED"/>
    <property type="match status" value="1"/>
</dbReference>
<feature type="signal peptide" evidence="2">
    <location>
        <begin position="1"/>
        <end position="37"/>
    </location>
</feature>
<dbReference type="STRING" id="1033802.SSPSH_002310"/>
<dbReference type="InterPro" id="IPR036291">
    <property type="entry name" value="NAD(P)-bd_dom_sf"/>
</dbReference>
<accession>U2EKM9</accession>
<evidence type="ECO:0000313" key="4">
    <source>
        <dbReference type="EMBL" id="ERJ18817.1"/>
    </source>
</evidence>
<evidence type="ECO:0000256" key="2">
    <source>
        <dbReference type="SAM" id="SignalP"/>
    </source>
</evidence>
<reference evidence="4 5" key="2">
    <citation type="journal article" date="2013" name="PLoS ONE">
        <title>INDIGO - INtegrated Data Warehouse of MIcrobial GenOmes with Examples from the Red Sea Extremophiles.</title>
        <authorList>
            <person name="Alam I."/>
            <person name="Antunes A."/>
            <person name="Kamau A.A."/>
            <person name="Ba Alawi W."/>
            <person name="Kalkatawi M."/>
            <person name="Stingl U."/>
            <person name="Bajic V.B."/>
        </authorList>
    </citation>
    <scope>NUCLEOTIDE SEQUENCE [LARGE SCALE GENOMIC DNA]</scope>
    <source>
        <strain evidence="4 5">E1L3A</strain>
    </source>
</reference>
<dbReference type="EMBL" id="AFNV02000015">
    <property type="protein sequence ID" value="ERJ18817.1"/>
    <property type="molecule type" value="Genomic_DNA"/>
</dbReference>
<dbReference type="eggNOG" id="COG2085">
    <property type="taxonomic scope" value="Bacteria"/>
</dbReference>
<feature type="chain" id="PRO_5004626769" evidence="2">
    <location>
        <begin position="38"/>
        <end position="231"/>
    </location>
</feature>
<proteinExistence type="predicted"/>
<comment type="caution">
    <text evidence="4">The sequence shown here is derived from an EMBL/GenBank/DDBJ whole genome shotgun (WGS) entry which is preliminary data.</text>
</comment>
<dbReference type="AlphaFoldDB" id="U2EKM9"/>
<organism evidence="4 5">
    <name type="scientific">Salinisphaera shabanensis E1L3A</name>
    <dbReference type="NCBI Taxonomy" id="1033802"/>
    <lineage>
        <taxon>Bacteria</taxon>
        <taxon>Pseudomonadati</taxon>
        <taxon>Pseudomonadota</taxon>
        <taxon>Gammaproteobacteria</taxon>
        <taxon>Salinisphaerales</taxon>
        <taxon>Salinisphaeraceae</taxon>
        <taxon>Salinisphaera</taxon>
    </lineage>
</organism>
<gene>
    <name evidence="4" type="ORF">SSPSH_002310</name>
</gene>
<keyword evidence="5" id="KW-1185">Reference proteome</keyword>
<dbReference type="PANTHER" id="PTHR14239:SF10">
    <property type="entry name" value="REDUCTASE"/>
    <property type="match status" value="1"/>
</dbReference>
<dbReference type="OrthoDB" id="1523398at2"/>
<reference evidence="4 5" key="1">
    <citation type="journal article" date="2011" name="J. Bacteriol.">
        <title>Genome sequence of Salinisphaera shabanensis, a gammaproteobacterium from the harsh, variable environment of the brine-seawater interface of the Shaban Deep in the Red Sea.</title>
        <authorList>
            <person name="Antunes A."/>
            <person name="Alam I."/>
            <person name="Bajic V.B."/>
            <person name="Stingl U."/>
        </authorList>
    </citation>
    <scope>NUCLEOTIDE SEQUENCE [LARGE SCALE GENOMIC DNA]</scope>
    <source>
        <strain evidence="4 5">E1L3A</strain>
    </source>
</reference>
<evidence type="ECO:0000256" key="1">
    <source>
        <dbReference type="ARBA" id="ARBA00023002"/>
    </source>
</evidence>
<keyword evidence="1" id="KW-0560">Oxidoreductase</keyword>
<name>U2EKM9_9GAMM</name>
<feature type="domain" description="Pyrroline-5-carboxylate reductase catalytic N-terminal" evidence="3">
    <location>
        <begin position="49"/>
        <end position="139"/>
    </location>
</feature>
<evidence type="ECO:0000259" key="3">
    <source>
        <dbReference type="Pfam" id="PF03807"/>
    </source>
</evidence>
<dbReference type="Gene3D" id="3.40.50.720">
    <property type="entry name" value="NAD(P)-binding Rossmann-like Domain"/>
    <property type="match status" value="1"/>
</dbReference>